<dbReference type="RefSeq" id="WP_012791540.1">
    <property type="nucleotide sequence ID" value="NC_013132.1"/>
</dbReference>
<dbReference type="OrthoDB" id="241638at2"/>
<evidence type="ECO:0000259" key="1">
    <source>
        <dbReference type="Pfam" id="PF13229"/>
    </source>
</evidence>
<dbReference type="InterPro" id="IPR039448">
    <property type="entry name" value="Beta_helix"/>
</dbReference>
<dbReference type="Pfam" id="PF13229">
    <property type="entry name" value="Beta_helix"/>
    <property type="match status" value="1"/>
</dbReference>
<dbReference type="InterPro" id="IPR022441">
    <property type="entry name" value="Para_beta_helix_rpt-2"/>
</dbReference>
<gene>
    <name evidence="2" type="ordered locus">Cpin_3905</name>
</gene>
<evidence type="ECO:0000313" key="2">
    <source>
        <dbReference type="EMBL" id="ACU61367.1"/>
    </source>
</evidence>
<dbReference type="NCBIfam" id="TIGR03804">
    <property type="entry name" value="para_beta_helix"/>
    <property type="match status" value="1"/>
</dbReference>
<dbReference type="Gene3D" id="2.160.20.10">
    <property type="entry name" value="Single-stranded right-handed beta-helix, Pectin lyase-like"/>
    <property type="match status" value="2"/>
</dbReference>
<dbReference type="SUPFAM" id="SSF51126">
    <property type="entry name" value="Pectin lyase-like"/>
    <property type="match status" value="2"/>
</dbReference>
<dbReference type="Proteomes" id="UP000002215">
    <property type="component" value="Chromosome"/>
</dbReference>
<reference evidence="2 3" key="2">
    <citation type="journal article" date="2010" name="Stand. Genomic Sci.">
        <title>Complete genome sequence of Chitinophaga pinensis type strain (UQM 2034).</title>
        <authorList>
            <person name="Glavina Del Rio T."/>
            <person name="Abt B."/>
            <person name="Spring S."/>
            <person name="Lapidus A."/>
            <person name="Nolan M."/>
            <person name="Tice H."/>
            <person name="Copeland A."/>
            <person name="Cheng J.F."/>
            <person name="Chen F."/>
            <person name="Bruce D."/>
            <person name="Goodwin L."/>
            <person name="Pitluck S."/>
            <person name="Ivanova N."/>
            <person name="Mavromatis K."/>
            <person name="Mikhailova N."/>
            <person name="Pati A."/>
            <person name="Chen A."/>
            <person name="Palaniappan K."/>
            <person name="Land M."/>
            <person name="Hauser L."/>
            <person name="Chang Y.J."/>
            <person name="Jeffries C.D."/>
            <person name="Chain P."/>
            <person name="Saunders E."/>
            <person name="Detter J.C."/>
            <person name="Brettin T."/>
            <person name="Rohde M."/>
            <person name="Goker M."/>
            <person name="Bristow J."/>
            <person name="Eisen J.A."/>
            <person name="Markowitz V."/>
            <person name="Hugenholtz P."/>
            <person name="Kyrpides N.C."/>
            <person name="Klenk H.P."/>
            <person name="Lucas S."/>
        </authorList>
    </citation>
    <scope>NUCLEOTIDE SEQUENCE [LARGE SCALE GENOMIC DNA]</scope>
    <source>
        <strain evidence="3">ATCC 43595 / DSM 2588 / LMG 13176 / NBRC 15968 / NCIMB 11800 / UQM 2034</strain>
    </source>
</reference>
<dbReference type="InterPro" id="IPR012334">
    <property type="entry name" value="Pectin_lyas_fold"/>
</dbReference>
<dbReference type="EMBL" id="CP001699">
    <property type="protein sequence ID" value="ACU61367.1"/>
    <property type="molecule type" value="Genomic_DNA"/>
</dbReference>
<dbReference type="AlphaFoldDB" id="A0A979G679"/>
<name>A0A979G679_CHIPD</name>
<feature type="domain" description="Right handed beta helix" evidence="1">
    <location>
        <begin position="270"/>
        <end position="431"/>
    </location>
</feature>
<sequence>MKLVSPGGGVPNTLVQGFDPNIGTYLGWQKATTKIDGTSIVDADATGKMFLKDTTTGEYYRRGIERSISVLMFGADPFGVSDSTQAFRDAANVSNLTGEVWVPNGNYKITGTINLPFDGIRFICDTNAIIKPVGTFNVFTCSSNYCEFMVNIDGTATKPTGGTAAYVASIVLFGTNRCWIHDCRITNFQGGGISLLQRSSTIGCTYNVVENNYIENCVGKDGSGSLQDMSHIRIGYAGDGYFHVGNKILRNTLLGNHNMEIGIGAICHGYDNLFEGNTIKDFDAYGIAAYEASYGDGTVPLLYRCGIAFNHISGIGVLSGTTAKGMGIYMQKCHYSSIVGNCLDNTMLGSNLSGSLSEAAIGLGQSIGTTVTSNVLMRNNRHGIRAVACFNGNISGNTIDTTGGFGIYITDCSDFSVTDNNIYKATATGINGLFRSTLDSDVAANGLMADYAGRPTGTGLVITGNTIEKSQNANPAISLTGTAAGLQGGINRNYNPIDGLIIADNTIRVSTTGINLALTINSNVSRNITRHFATNATGIIIGSTCDNVILTQNDIKPDSSIASMAQGIVYSGTNPIFGQNIIGATSGLRISYNGINILASKFVGYSTAAPGAGTWATGDHIVNTNPSIVGTDPDRQYFIEGWTYIASSWRECRFYPTLRVTDRAVRSVSANTTLTLDDEYVEVDATSGNVTITQPAALSGKRFIIKKIDSTLNTVTVINSGGLTFDQNGTSRSMNIGRGMLHSEFNGTYWSILMLSTPSGALSPRLATYTNANGVQVVDQGCASFSTGNTNRTYQLLAANLWTNKFALVKKTDSGTGTVQTLPASGENIDGANGKTIRGQGGYLLLYSDGTNVMVVSISSIGEQYSGVSTNSTDLLSTSFLDANFPTANFGDEVWFTSLADAPSNIGWAKKNSGYWITKTDYVKTS</sequence>
<dbReference type="KEGG" id="cpi:Cpin_3905"/>
<dbReference type="SMART" id="SM00710">
    <property type="entry name" value="PbH1"/>
    <property type="match status" value="7"/>
</dbReference>
<organism evidence="2 3">
    <name type="scientific">Chitinophaga pinensis (strain ATCC 43595 / DSM 2588 / LMG 13176 / NBRC 15968 / NCIMB 11800 / UQM 2034)</name>
    <dbReference type="NCBI Taxonomy" id="485918"/>
    <lineage>
        <taxon>Bacteria</taxon>
        <taxon>Pseudomonadati</taxon>
        <taxon>Bacteroidota</taxon>
        <taxon>Chitinophagia</taxon>
        <taxon>Chitinophagales</taxon>
        <taxon>Chitinophagaceae</taxon>
        <taxon>Chitinophaga</taxon>
    </lineage>
</organism>
<dbReference type="InterPro" id="IPR006626">
    <property type="entry name" value="PbH1"/>
</dbReference>
<proteinExistence type="predicted"/>
<protein>
    <submittedName>
        <fullName evidence="2">Parallel beta-helix repeat protein</fullName>
    </submittedName>
</protein>
<accession>A0A979G679</accession>
<dbReference type="InterPro" id="IPR011050">
    <property type="entry name" value="Pectin_lyase_fold/virulence"/>
</dbReference>
<evidence type="ECO:0000313" key="3">
    <source>
        <dbReference type="Proteomes" id="UP000002215"/>
    </source>
</evidence>
<reference evidence="3" key="1">
    <citation type="submission" date="2009-08" db="EMBL/GenBank/DDBJ databases">
        <title>The complete genome of Chitinophaga pinensis DSM 2588.</title>
        <authorList>
            <consortium name="US DOE Joint Genome Institute (JGI-PGF)"/>
            <person name="Lucas S."/>
            <person name="Copeland A."/>
            <person name="Lapidus A."/>
            <person name="Glavina del Rio T."/>
            <person name="Dalin E."/>
            <person name="Tice H."/>
            <person name="Bruce D."/>
            <person name="Goodwin L."/>
            <person name="Pitluck S."/>
            <person name="Kyrpides N."/>
            <person name="Mavromatis K."/>
            <person name="Ivanova N."/>
            <person name="Mikhailova N."/>
            <person name="Sims D."/>
            <person name="Meinche L."/>
            <person name="Brettin T."/>
            <person name="Detter J.C."/>
            <person name="Han C."/>
            <person name="Larimer F."/>
            <person name="Land M."/>
            <person name="Hauser L."/>
            <person name="Markowitz V."/>
            <person name="Cheng J.-F."/>
            <person name="Hugenholtz P."/>
            <person name="Woyke T."/>
            <person name="Wu D."/>
            <person name="Spring S."/>
            <person name="Klenk H.-P."/>
            <person name="Eisen J.A."/>
        </authorList>
    </citation>
    <scope>NUCLEOTIDE SEQUENCE [LARGE SCALE GENOMIC DNA]</scope>
    <source>
        <strain evidence="3">ATCC 43595 / DSM 2588 / LMG 13176 / NBRC 15968 / NCIMB 11800 / UQM 2034</strain>
    </source>
</reference>